<evidence type="ECO:0000313" key="1">
    <source>
        <dbReference type="EMBL" id="TCD59844.1"/>
    </source>
</evidence>
<dbReference type="AlphaFoldDB" id="A0A4R0RBI1"/>
<sequence length="132" mass="16030">MSPTSVPDQPSGIFEWSAINWDAVRLFLKELQEQHRLKIIRLRSPQPPSFEVDCREQYMTDMRHLLRWLRVAVIFQNEAETSRLLKDIYQKHRLHGRLLIRSRGNYAVQRYWANVRWRRAQQEELQREVSVM</sequence>
<evidence type="ECO:0000313" key="2">
    <source>
        <dbReference type="Proteomes" id="UP000292702"/>
    </source>
</evidence>
<accession>A0A4R0RBI1</accession>
<protein>
    <submittedName>
        <fullName evidence="1">Uncharacterized protein</fullName>
    </submittedName>
</protein>
<proteinExistence type="predicted"/>
<organism evidence="1 2">
    <name type="scientific">Steccherinum ochraceum</name>
    <dbReference type="NCBI Taxonomy" id="92696"/>
    <lineage>
        <taxon>Eukaryota</taxon>
        <taxon>Fungi</taxon>
        <taxon>Dikarya</taxon>
        <taxon>Basidiomycota</taxon>
        <taxon>Agaricomycotina</taxon>
        <taxon>Agaricomycetes</taxon>
        <taxon>Polyporales</taxon>
        <taxon>Steccherinaceae</taxon>
        <taxon>Steccherinum</taxon>
    </lineage>
</organism>
<keyword evidence="2" id="KW-1185">Reference proteome</keyword>
<dbReference type="Proteomes" id="UP000292702">
    <property type="component" value="Unassembled WGS sequence"/>
</dbReference>
<dbReference type="EMBL" id="RWJN01000721">
    <property type="protein sequence ID" value="TCD59844.1"/>
    <property type="molecule type" value="Genomic_DNA"/>
</dbReference>
<name>A0A4R0RBI1_9APHY</name>
<gene>
    <name evidence="1" type="ORF">EIP91_011327</name>
</gene>
<reference evidence="1 2" key="1">
    <citation type="submission" date="2018-11" db="EMBL/GenBank/DDBJ databases">
        <title>Genome assembly of Steccherinum ochraceum LE-BIN_3174, the white-rot fungus of the Steccherinaceae family (The Residual Polyporoid clade, Polyporales, Basidiomycota).</title>
        <authorList>
            <person name="Fedorova T.V."/>
            <person name="Glazunova O.A."/>
            <person name="Landesman E.O."/>
            <person name="Moiseenko K.V."/>
            <person name="Psurtseva N.V."/>
            <person name="Savinova O.S."/>
            <person name="Shakhova N.V."/>
            <person name="Tyazhelova T.V."/>
            <person name="Vasina D.V."/>
        </authorList>
    </citation>
    <scope>NUCLEOTIDE SEQUENCE [LARGE SCALE GENOMIC DNA]</scope>
    <source>
        <strain evidence="1 2">LE-BIN_3174</strain>
    </source>
</reference>
<comment type="caution">
    <text evidence="1">The sequence shown here is derived from an EMBL/GenBank/DDBJ whole genome shotgun (WGS) entry which is preliminary data.</text>
</comment>